<dbReference type="AlphaFoldDB" id="A0A250FME7"/>
<evidence type="ECO:0000313" key="1">
    <source>
        <dbReference type="EMBL" id="ATA86300.1"/>
    </source>
</evidence>
<dbReference type="Proteomes" id="UP000217250">
    <property type="component" value="Chromosome"/>
</dbReference>
<proteinExistence type="predicted"/>
<dbReference type="PROSITE" id="PS51257">
    <property type="entry name" value="PROKAR_LIPOPROTEIN"/>
    <property type="match status" value="1"/>
</dbReference>
<dbReference type="KEGG" id="cgh:CGC50_03470"/>
<name>A0A250FME7_9FLAO</name>
<accession>A0A250FME7</accession>
<evidence type="ECO:0008006" key="3">
    <source>
        <dbReference type="Google" id="ProtNLM"/>
    </source>
</evidence>
<gene>
    <name evidence="1" type="ORF">CGC50_03470</name>
</gene>
<dbReference type="EMBL" id="CP022386">
    <property type="protein sequence ID" value="ATA86300.1"/>
    <property type="molecule type" value="Genomic_DNA"/>
</dbReference>
<reference evidence="2" key="1">
    <citation type="submission" date="2017-06" db="EMBL/GenBank/DDBJ databases">
        <title>Capnocytophaga spp. assemblies.</title>
        <authorList>
            <person name="Gulvik C.A."/>
        </authorList>
    </citation>
    <scope>NUCLEOTIDE SEQUENCE [LARGE SCALE GENOMIC DNA]</scope>
    <source>
        <strain evidence="2">H1496</strain>
    </source>
</reference>
<dbReference type="GeneID" id="84807619"/>
<dbReference type="OrthoDB" id="5347149at2"/>
<sequence>MTKYLYLPLIPFFLGCQQRTKFVKNIPLLPKKEIIVPQKDSLPTIDSLAKYYSYSSENINQENFEEVVYEIIQCYNKKDTTALNKLIHPDIGLYFLYKPGGDVYWANQKRIYLDTLYQEKEKTFIDGYNRKVLVTGKIGVGKVPIEKITENIAPDEYSSLTGIFFVAHPEAQKKLSYYITSSLSTFPFSPKEKQEAQRTLKKAKEIEKTTRCIMTSWKEVSSFSNSTYTNHFIFYVTKIKEKWYLTMIDFSWIA</sequence>
<organism evidence="1 2">
    <name type="scientific">Capnocytophaga gingivalis</name>
    <dbReference type="NCBI Taxonomy" id="1017"/>
    <lineage>
        <taxon>Bacteria</taxon>
        <taxon>Pseudomonadati</taxon>
        <taxon>Bacteroidota</taxon>
        <taxon>Flavobacteriia</taxon>
        <taxon>Flavobacteriales</taxon>
        <taxon>Flavobacteriaceae</taxon>
        <taxon>Capnocytophaga</taxon>
    </lineage>
</organism>
<protein>
    <recommendedName>
        <fullName evidence="3">Lipoprotein</fullName>
    </recommendedName>
</protein>
<evidence type="ECO:0000313" key="2">
    <source>
        <dbReference type="Proteomes" id="UP000217250"/>
    </source>
</evidence>
<dbReference type="RefSeq" id="WP_095909698.1">
    <property type="nucleotide sequence ID" value="NZ_CP022386.1"/>
</dbReference>